<accession>A0A382NAQ0</accession>
<organism evidence="1">
    <name type="scientific">marine metagenome</name>
    <dbReference type="NCBI Taxonomy" id="408172"/>
    <lineage>
        <taxon>unclassified sequences</taxon>
        <taxon>metagenomes</taxon>
        <taxon>ecological metagenomes</taxon>
    </lineage>
</organism>
<gene>
    <name evidence="1" type="ORF">METZ01_LOCUS311128</name>
</gene>
<dbReference type="EMBL" id="UINC01099190">
    <property type="protein sequence ID" value="SVC58274.1"/>
    <property type="molecule type" value="Genomic_DNA"/>
</dbReference>
<name>A0A382NAQ0_9ZZZZ</name>
<evidence type="ECO:0000313" key="1">
    <source>
        <dbReference type="EMBL" id="SVC58274.1"/>
    </source>
</evidence>
<proteinExistence type="predicted"/>
<sequence>MYQELSGENIKGYENELDEKLEGTLALKLDW</sequence>
<dbReference type="AlphaFoldDB" id="A0A382NAQ0"/>
<reference evidence="1" key="1">
    <citation type="submission" date="2018-05" db="EMBL/GenBank/DDBJ databases">
        <authorList>
            <person name="Lanie J.A."/>
            <person name="Ng W.-L."/>
            <person name="Kazmierczak K.M."/>
            <person name="Andrzejewski T.M."/>
            <person name="Davidsen T.M."/>
            <person name="Wayne K.J."/>
            <person name="Tettelin H."/>
            <person name="Glass J.I."/>
            <person name="Rusch D."/>
            <person name="Podicherti R."/>
            <person name="Tsui H.-C.T."/>
            <person name="Winkler M.E."/>
        </authorList>
    </citation>
    <scope>NUCLEOTIDE SEQUENCE</scope>
</reference>
<protein>
    <submittedName>
        <fullName evidence="1">Uncharacterized protein</fullName>
    </submittedName>
</protein>